<dbReference type="GO" id="GO:0008233">
    <property type="term" value="F:peptidase activity"/>
    <property type="evidence" value="ECO:0007669"/>
    <property type="project" value="InterPro"/>
</dbReference>
<evidence type="ECO:0000313" key="2">
    <source>
        <dbReference type="EMBL" id="HII70969.1"/>
    </source>
</evidence>
<dbReference type="SUPFAM" id="SSF53163">
    <property type="entry name" value="HybD-like"/>
    <property type="match status" value="1"/>
</dbReference>
<proteinExistence type="predicted"/>
<dbReference type="InterPro" id="IPR000671">
    <property type="entry name" value="Peptidase_A31"/>
</dbReference>
<feature type="compositionally biased region" description="Basic and acidic residues" evidence="1">
    <location>
        <begin position="152"/>
        <end position="169"/>
    </location>
</feature>
<dbReference type="InterPro" id="IPR023430">
    <property type="entry name" value="Pept_HybD-like_dom_sf"/>
</dbReference>
<organism evidence="2 3">
    <name type="scientific">Methanopyrus kandleri</name>
    <dbReference type="NCBI Taxonomy" id="2320"/>
    <lineage>
        <taxon>Archaea</taxon>
        <taxon>Methanobacteriati</taxon>
        <taxon>Methanobacteriota</taxon>
        <taxon>Methanomada group</taxon>
        <taxon>Methanopyri</taxon>
        <taxon>Methanopyrales</taxon>
        <taxon>Methanopyraceae</taxon>
        <taxon>Methanopyrus</taxon>
    </lineage>
</organism>
<feature type="region of interest" description="Disordered" evidence="1">
    <location>
        <begin position="149"/>
        <end position="181"/>
    </location>
</feature>
<dbReference type="Proteomes" id="UP000619545">
    <property type="component" value="Unassembled WGS sequence"/>
</dbReference>
<reference evidence="2" key="1">
    <citation type="journal article" date="2020" name="bioRxiv">
        <title>A rank-normalized archaeal taxonomy based on genome phylogeny resolves widespread incomplete and uneven classifications.</title>
        <authorList>
            <person name="Rinke C."/>
            <person name="Chuvochina M."/>
            <person name="Mussig A.J."/>
            <person name="Chaumeil P.-A."/>
            <person name="Waite D.W."/>
            <person name="Whitman W.B."/>
            <person name="Parks D.H."/>
            <person name="Hugenholtz P."/>
        </authorList>
    </citation>
    <scope>NUCLEOTIDE SEQUENCE</scope>
    <source>
        <strain evidence="2">UBA8853</strain>
    </source>
</reference>
<dbReference type="EMBL" id="DUJS01000004">
    <property type="protein sequence ID" value="HII70969.1"/>
    <property type="molecule type" value="Genomic_DNA"/>
</dbReference>
<dbReference type="AlphaFoldDB" id="A0A832WPW2"/>
<evidence type="ECO:0000256" key="1">
    <source>
        <dbReference type="SAM" id="MobiDB-lite"/>
    </source>
</evidence>
<evidence type="ECO:0008006" key="4">
    <source>
        <dbReference type="Google" id="ProtNLM"/>
    </source>
</evidence>
<dbReference type="GeneID" id="1478094"/>
<dbReference type="Gene3D" id="3.40.50.1450">
    <property type="entry name" value="HybD-like"/>
    <property type="match status" value="1"/>
</dbReference>
<protein>
    <recommendedName>
        <fullName evidence="4">Hydrogenase maturation protease</fullName>
    </recommendedName>
</protein>
<dbReference type="PRINTS" id="PR00446">
    <property type="entry name" value="HYDRGNUPTAKE"/>
</dbReference>
<feature type="compositionally biased region" description="Polar residues" evidence="1">
    <location>
        <begin position="170"/>
        <end position="181"/>
    </location>
</feature>
<name>A0A832WPW2_9EURY</name>
<accession>A0A832WPW2</accession>
<comment type="caution">
    <text evidence="2">The sequence shown here is derived from an EMBL/GenBank/DDBJ whole genome shotgun (WGS) entry which is preliminary data.</text>
</comment>
<dbReference type="GO" id="GO:0008047">
    <property type="term" value="F:enzyme activator activity"/>
    <property type="evidence" value="ECO:0007669"/>
    <property type="project" value="InterPro"/>
</dbReference>
<sequence length="181" mass="19640">MIGPLDPLRDYLRELLGEGFVLVGLGNPLAADDGFGHWVARRLSPLKTHKFKAVAAGVWLERLRLPNEPVVLVDTVRVDREPGTLVVVKEPRLGPDRGSHGPPPDELMDVRLLIGFVPVKSGFGPMSPEAKSVADAVVRVVRDVVLEGTEGPTDRGLRGSAALHRERQKSAQTTRGSVRPL</sequence>
<dbReference type="RefSeq" id="WP_011019867.1">
    <property type="nucleotide sequence ID" value="NZ_DUJS01000004.1"/>
</dbReference>
<evidence type="ECO:0000313" key="3">
    <source>
        <dbReference type="Proteomes" id="UP000619545"/>
    </source>
</evidence>
<gene>
    <name evidence="2" type="ORF">HA336_07050</name>
</gene>